<dbReference type="Proteomes" id="UP001627154">
    <property type="component" value="Unassembled WGS sequence"/>
</dbReference>
<organism evidence="1 2">
    <name type="scientific">Trichogramma kaykai</name>
    <dbReference type="NCBI Taxonomy" id="54128"/>
    <lineage>
        <taxon>Eukaryota</taxon>
        <taxon>Metazoa</taxon>
        <taxon>Ecdysozoa</taxon>
        <taxon>Arthropoda</taxon>
        <taxon>Hexapoda</taxon>
        <taxon>Insecta</taxon>
        <taxon>Pterygota</taxon>
        <taxon>Neoptera</taxon>
        <taxon>Endopterygota</taxon>
        <taxon>Hymenoptera</taxon>
        <taxon>Apocrita</taxon>
        <taxon>Proctotrupomorpha</taxon>
        <taxon>Chalcidoidea</taxon>
        <taxon>Trichogrammatidae</taxon>
        <taxon>Trichogramma</taxon>
    </lineage>
</organism>
<proteinExistence type="predicted"/>
<evidence type="ECO:0008006" key="3">
    <source>
        <dbReference type="Google" id="ProtNLM"/>
    </source>
</evidence>
<evidence type="ECO:0000313" key="2">
    <source>
        <dbReference type="Proteomes" id="UP001627154"/>
    </source>
</evidence>
<accession>A0ABD2VWD2</accession>
<keyword evidence="2" id="KW-1185">Reference proteome</keyword>
<reference evidence="1 2" key="1">
    <citation type="journal article" date="2024" name="bioRxiv">
        <title>A reference genome for Trichogramma kaykai: A tiny desert-dwelling parasitoid wasp with competing sex-ratio distorters.</title>
        <authorList>
            <person name="Culotta J."/>
            <person name="Lindsey A.R."/>
        </authorList>
    </citation>
    <scope>NUCLEOTIDE SEQUENCE [LARGE SCALE GENOMIC DNA]</scope>
    <source>
        <strain evidence="1 2">KSX58</strain>
    </source>
</reference>
<name>A0ABD2VWD2_9HYME</name>
<protein>
    <recommendedName>
        <fullName evidence="3">SprT-like domain-containing protein</fullName>
    </recommendedName>
</protein>
<gene>
    <name evidence="1" type="ORF">TKK_019550</name>
</gene>
<evidence type="ECO:0000313" key="1">
    <source>
        <dbReference type="EMBL" id="KAL3384732.1"/>
    </source>
</evidence>
<sequence>MNYQTLPVRSLPACMQERIVEKIYLKPNDLDCFDRINIVCFGGLLDPLDIIMCECPAKDLSKLHYDKITKRCNICFHRELKTLLTPKNFFHVYMHQLIHAYLYQHRRCDHGRYDFKDHLNRISLIMHKVYFPEDNDKIIECVSNSNSWDNYCRVLNISPNLLKSIEPIIDTPVNKNNIVSSSSNFASFPITTTLTNSHGDKIVSITATKQRTVIVIHQD</sequence>
<comment type="caution">
    <text evidence="1">The sequence shown here is derived from an EMBL/GenBank/DDBJ whole genome shotgun (WGS) entry which is preliminary data.</text>
</comment>
<dbReference type="AlphaFoldDB" id="A0ABD2VWD2"/>
<dbReference type="EMBL" id="JBJJXI010000169">
    <property type="protein sequence ID" value="KAL3384732.1"/>
    <property type="molecule type" value="Genomic_DNA"/>
</dbReference>